<dbReference type="SUPFAM" id="SSF51182">
    <property type="entry name" value="RmlC-like cupins"/>
    <property type="match status" value="1"/>
</dbReference>
<dbReference type="Proteomes" id="UP000078428">
    <property type="component" value="Unassembled WGS sequence"/>
</dbReference>
<dbReference type="OrthoDB" id="189170at2"/>
<dbReference type="Gene3D" id="2.60.120.10">
    <property type="entry name" value="Jelly Rolls"/>
    <property type="match status" value="1"/>
</dbReference>
<dbReference type="Gene3D" id="1.10.260.40">
    <property type="entry name" value="lambda repressor-like DNA-binding domains"/>
    <property type="match status" value="1"/>
</dbReference>
<reference evidence="3 4" key="1">
    <citation type="submission" date="2016-04" db="EMBL/GenBank/DDBJ databases">
        <title>Draft genome sequence of freshwater magnetotactic bacteria Magnetospirillum marisnigri SP-1 and Magnetospirillum moscoviense BB-1.</title>
        <authorList>
            <person name="Koziaeva V."/>
            <person name="Dziuba M.V."/>
            <person name="Ivanov T.M."/>
            <person name="Kuznetsov B."/>
            <person name="Grouzdev D.S."/>
        </authorList>
    </citation>
    <scope>NUCLEOTIDE SEQUENCE [LARGE SCALE GENOMIC DNA]</scope>
    <source>
        <strain evidence="3 4">SP-1</strain>
    </source>
</reference>
<dbReference type="GO" id="GO:0003700">
    <property type="term" value="F:DNA-binding transcription factor activity"/>
    <property type="evidence" value="ECO:0007669"/>
    <property type="project" value="TreeGrafter"/>
</dbReference>
<dbReference type="PANTHER" id="PTHR46797:SF1">
    <property type="entry name" value="METHYLPHOSPHONATE SYNTHASE"/>
    <property type="match status" value="1"/>
</dbReference>
<dbReference type="SMART" id="SM00530">
    <property type="entry name" value="HTH_XRE"/>
    <property type="match status" value="1"/>
</dbReference>
<dbReference type="InterPro" id="IPR010982">
    <property type="entry name" value="Lambda_DNA-bd_dom_sf"/>
</dbReference>
<protein>
    <submittedName>
        <fullName evidence="3">XRE family transcriptional regulator</fullName>
    </submittedName>
</protein>
<dbReference type="InterPro" id="IPR013096">
    <property type="entry name" value="Cupin_2"/>
</dbReference>
<evidence type="ECO:0000259" key="2">
    <source>
        <dbReference type="PROSITE" id="PS50943"/>
    </source>
</evidence>
<dbReference type="RefSeq" id="WP_068491670.1">
    <property type="nucleotide sequence ID" value="NZ_LWQT01000047.1"/>
</dbReference>
<dbReference type="EMBL" id="LWQT01000047">
    <property type="protein sequence ID" value="OAN51245.1"/>
    <property type="molecule type" value="Genomic_DNA"/>
</dbReference>
<dbReference type="PROSITE" id="PS50943">
    <property type="entry name" value="HTH_CROC1"/>
    <property type="match status" value="1"/>
</dbReference>
<comment type="caution">
    <text evidence="3">The sequence shown here is derived from an EMBL/GenBank/DDBJ whole genome shotgun (WGS) entry which is preliminary data.</text>
</comment>
<gene>
    <name evidence="3" type="ORF">A6A04_16440</name>
</gene>
<proteinExistence type="predicted"/>
<evidence type="ECO:0000313" key="4">
    <source>
        <dbReference type="Proteomes" id="UP000078428"/>
    </source>
</evidence>
<name>A0A178MSE2_9PROT</name>
<dbReference type="InterPro" id="IPR001387">
    <property type="entry name" value="Cro/C1-type_HTH"/>
</dbReference>
<evidence type="ECO:0000256" key="1">
    <source>
        <dbReference type="ARBA" id="ARBA00023125"/>
    </source>
</evidence>
<dbReference type="InterPro" id="IPR014710">
    <property type="entry name" value="RmlC-like_jellyroll"/>
</dbReference>
<dbReference type="Pfam" id="PF07883">
    <property type="entry name" value="Cupin_2"/>
    <property type="match status" value="1"/>
</dbReference>
<evidence type="ECO:0000313" key="3">
    <source>
        <dbReference type="EMBL" id="OAN51245.1"/>
    </source>
</evidence>
<dbReference type="PANTHER" id="PTHR46797">
    <property type="entry name" value="HTH-TYPE TRANSCRIPTIONAL REGULATOR"/>
    <property type="match status" value="1"/>
</dbReference>
<dbReference type="Pfam" id="PF01381">
    <property type="entry name" value="HTH_3"/>
    <property type="match status" value="1"/>
</dbReference>
<dbReference type="InterPro" id="IPR011051">
    <property type="entry name" value="RmlC_Cupin_sf"/>
</dbReference>
<keyword evidence="1" id="KW-0238">DNA-binding</keyword>
<sequence>MPGSGSPQVVALHAPASVDGEEIQQVVGDNLRRIRIRKGLSLERLAKSSGVSRAMLGQVELGRSAPTISVLWKIARALDVPLTAFTSPDGGGKAMVFRAHRTKVLASLNGRFSSRALFPTESSQRVEFYELRIAPHTVEEADGHLPGTIENMVVAQGSLEIETGGDRYLLAKGDSIQFLADQPHLYRNASSSEALIYLVMIYAG</sequence>
<accession>A0A178MSE2</accession>
<organism evidence="3 4">
    <name type="scientific">Paramagnetospirillum marisnigri</name>
    <dbReference type="NCBI Taxonomy" id="1285242"/>
    <lineage>
        <taxon>Bacteria</taxon>
        <taxon>Pseudomonadati</taxon>
        <taxon>Pseudomonadota</taxon>
        <taxon>Alphaproteobacteria</taxon>
        <taxon>Rhodospirillales</taxon>
        <taxon>Magnetospirillaceae</taxon>
        <taxon>Paramagnetospirillum</taxon>
    </lineage>
</organism>
<dbReference type="AlphaFoldDB" id="A0A178MSE2"/>
<dbReference type="CDD" id="cd00093">
    <property type="entry name" value="HTH_XRE"/>
    <property type="match status" value="1"/>
</dbReference>
<dbReference type="CDD" id="cd02209">
    <property type="entry name" value="cupin_XRE_C"/>
    <property type="match status" value="1"/>
</dbReference>
<feature type="domain" description="HTH cro/C1-type" evidence="2">
    <location>
        <begin position="31"/>
        <end position="85"/>
    </location>
</feature>
<dbReference type="InterPro" id="IPR050807">
    <property type="entry name" value="TransReg_Diox_bact_type"/>
</dbReference>
<dbReference type="SUPFAM" id="SSF47413">
    <property type="entry name" value="lambda repressor-like DNA-binding domains"/>
    <property type="match status" value="1"/>
</dbReference>
<dbReference type="STRING" id="1285242.A6A04_16440"/>
<dbReference type="GO" id="GO:0005829">
    <property type="term" value="C:cytosol"/>
    <property type="evidence" value="ECO:0007669"/>
    <property type="project" value="TreeGrafter"/>
</dbReference>
<dbReference type="GO" id="GO:0003677">
    <property type="term" value="F:DNA binding"/>
    <property type="evidence" value="ECO:0007669"/>
    <property type="project" value="UniProtKB-KW"/>
</dbReference>
<keyword evidence="4" id="KW-1185">Reference proteome</keyword>